<organism evidence="1 2">
    <name type="scientific">Trichonephila clavata</name>
    <name type="common">Joro spider</name>
    <name type="synonym">Nephila clavata</name>
    <dbReference type="NCBI Taxonomy" id="2740835"/>
    <lineage>
        <taxon>Eukaryota</taxon>
        <taxon>Metazoa</taxon>
        <taxon>Ecdysozoa</taxon>
        <taxon>Arthropoda</taxon>
        <taxon>Chelicerata</taxon>
        <taxon>Arachnida</taxon>
        <taxon>Araneae</taxon>
        <taxon>Araneomorphae</taxon>
        <taxon>Entelegynae</taxon>
        <taxon>Araneoidea</taxon>
        <taxon>Nephilidae</taxon>
        <taxon>Trichonephila</taxon>
    </lineage>
</organism>
<sequence>MLRPLQRLYPLELTRNNKTEVGIEYSEFNTDSNEIVYVTRSDGEIKVRSMWHHGSNSMRSLSRSGGRVVPEILTADELLIYPGTVDSAPIDDLPRDQLPDCGNFPDP</sequence>
<dbReference type="AlphaFoldDB" id="A0A8X6KQD9"/>
<proteinExistence type="predicted"/>
<evidence type="ECO:0000313" key="2">
    <source>
        <dbReference type="Proteomes" id="UP000887116"/>
    </source>
</evidence>
<name>A0A8X6KQD9_TRICU</name>
<evidence type="ECO:0000313" key="1">
    <source>
        <dbReference type="EMBL" id="GFQ78828.1"/>
    </source>
</evidence>
<dbReference type="EMBL" id="BMAO01021960">
    <property type="protein sequence ID" value="GFQ78828.1"/>
    <property type="molecule type" value="Genomic_DNA"/>
</dbReference>
<comment type="caution">
    <text evidence="1">The sequence shown here is derived from an EMBL/GenBank/DDBJ whole genome shotgun (WGS) entry which is preliminary data.</text>
</comment>
<dbReference type="Proteomes" id="UP000887116">
    <property type="component" value="Unassembled WGS sequence"/>
</dbReference>
<keyword evidence="2" id="KW-1185">Reference proteome</keyword>
<gene>
    <name evidence="1" type="ORF">TNCT_123551</name>
</gene>
<accession>A0A8X6KQD9</accession>
<protein>
    <submittedName>
        <fullName evidence="1">Uncharacterized protein</fullName>
    </submittedName>
</protein>
<reference evidence="1" key="1">
    <citation type="submission" date="2020-07" db="EMBL/GenBank/DDBJ databases">
        <title>Multicomponent nature underlies the extraordinary mechanical properties of spider dragline silk.</title>
        <authorList>
            <person name="Kono N."/>
            <person name="Nakamura H."/>
            <person name="Mori M."/>
            <person name="Yoshida Y."/>
            <person name="Ohtoshi R."/>
            <person name="Malay A.D."/>
            <person name="Moran D.A.P."/>
            <person name="Tomita M."/>
            <person name="Numata K."/>
            <person name="Arakawa K."/>
        </authorList>
    </citation>
    <scope>NUCLEOTIDE SEQUENCE</scope>
</reference>